<dbReference type="VEuPathDB" id="FungiDB:SCHCODRAFT_02520738"/>
<reference evidence="2 3" key="1">
    <citation type="journal article" date="2010" name="Nat. Biotechnol.">
        <title>Genome sequence of the model mushroom Schizophyllum commune.</title>
        <authorList>
            <person name="Ohm R.A."/>
            <person name="de Jong J.F."/>
            <person name="Lugones L.G."/>
            <person name="Aerts A."/>
            <person name="Kothe E."/>
            <person name="Stajich J.E."/>
            <person name="de Vries R.P."/>
            <person name="Record E."/>
            <person name="Levasseur A."/>
            <person name="Baker S.E."/>
            <person name="Bartholomew K.A."/>
            <person name="Coutinho P.M."/>
            <person name="Erdmann S."/>
            <person name="Fowler T.J."/>
            <person name="Gathman A.C."/>
            <person name="Lombard V."/>
            <person name="Henrissat B."/>
            <person name="Knabe N."/>
            <person name="Kuees U."/>
            <person name="Lilly W.W."/>
            <person name="Lindquist E."/>
            <person name="Lucas S."/>
            <person name="Magnuson J.K."/>
            <person name="Piumi F."/>
            <person name="Raudaskoski M."/>
            <person name="Salamov A."/>
            <person name="Schmutz J."/>
            <person name="Schwarze F.W.M.R."/>
            <person name="vanKuyk P.A."/>
            <person name="Horton J.S."/>
            <person name="Grigoriev I.V."/>
            <person name="Woesten H.A.B."/>
        </authorList>
    </citation>
    <scope>NUCLEOTIDE SEQUENCE [LARGE SCALE GENOMIC DNA]</scope>
    <source>
        <strain evidence="3">H4-8 / FGSC 9210</strain>
    </source>
</reference>
<feature type="region of interest" description="Disordered" evidence="1">
    <location>
        <begin position="280"/>
        <end position="383"/>
    </location>
</feature>
<feature type="region of interest" description="Disordered" evidence="1">
    <location>
        <begin position="769"/>
        <end position="848"/>
    </location>
</feature>
<feature type="compositionally biased region" description="Acidic residues" evidence="1">
    <location>
        <begin position="336"/>
        <end position="348"/>
    </location>
</feature>
<feature type="compositionally biased region" description="Acidic residues" evidence="1">
    <location>
        <begin position="313"/>
        <end position="328"/>
    </location>
</feature>
<dbReference type="EMBL" id="GL377317">
    <property type="protein sequence ID" value="EFI91401.1"/>
    <property type="molecule type" value="Genomic_DNA"/>
</dbReference>
<feature type="compositionally biased region" description="Basic and acidic residues" evidence="1">
    <location>
        <begin position="89"/>
        <end position="114"/>
    </location>
</feature>
<evidence type="ECO:0000313" key="3">
    <source>
        <dbReference type="Proteomes" id="UP000007431"/>
    </source>
</evidence>
<dbReference type="Proteomes" id="UP000007431">
    <property type="component" value="Unassembled WGS sequence"/>
</dbReference>
<feature type="compositionally biased region" description="Basic residues" evidence="1">
    <location>
        <begin position="799"/>
        <end position="813"/>
    </location>
</feature>
<feature type="compositionally biased region" description="Basic and acidic residues" evidence="1">
    <location>
        <begin position="286"/>
        <end position="295"/>
    </location>
</feature>
<feature type="compositionally biased region" description="Basic and acidic residues" evidence="1">
    <location>
        <begin position="59"/>
        <end position="69"/>
    </location>
</feature>
<organism evidence="3">
    <name type="scientific">Schizophyllum commune (strain H4-8 / FGSC 9210)</name>
    <name type="common">Split gill fungus</name>
    <dbReference type="NCBI Taxonomy" id="578458"/>
    <lineage>
        <taxon>Eukaryota</taxon>
        <taxon>Fungi</taxon>
        <taxon>Dikarya</taxon>
        <taxon>Basidiomycota</taxon>
        <taxon>Agaricomycotina</taxon>
        <taxon>Agaricomycetes</taxon>
        <taxon>Agaricomycetidae</taxon>
        <taxon>Agaricales</taxon>
        <taxon>Schizophyllaceae</taxon>
        <taxon>Schizophyllum</taxon>
    </lineage>
</organism>
<accession>D8QKU2</accession>
<name>D8QKU2_SCHCM</name>
<gene>
    <name evidence="2" type="ORF">SCHCODRAFT_238586</name>
</gene>
<protein>
    <submittedName>
        <fullName evidence="2">Uncharacterized protein</fullName>
    </submittedName>
</protein>
<dbReference type="AlphaFoldDB" id="D8QKU2"/>
<dbReference type="InParanoid" id="D8QKU2"/>
<evidence type="ECO:0000313" key="2">
    <source>
        <dbReference type="EMBL" id="EFI91401.1"/>
    </source>
</evidence>
<proteinExistence type="predicted"/>
<feature type="compositionally biased region" description="Pro residues" evidence="1">
    <location>
        <begin position="815"/>
        <end position="824"/>
    </location>
</feature>
<feature type="region of interest" description="Disordered" evidence="1">
    <location>
        <begin position="54"/>
        <end position="119"/>
    </location>
</feature>
<evidence type="ECO:0000256" key="1">
    <source>
        <dbReference type="SAM" id="MobiDB-lite"/>
    </source>
</evidence>
<keyword evidence="3" id="KW-1185">Reference proteome</keyword>
<dbReference type="HOGENOM" id="CLU_306116_0_0_1"/>
<sequence length="968" mass="108910">MYGKVCGSVVAVHAGAIKDARGKSGKIWHQKWQRNCAAWTSAGDEFQGFKTSLASRSRNPADRLHKQADLDPLGTQNRKRRRVGEEEEEVKKEEKKKKKEAEEEMMKAKAEPQVRRAPKPKPVRTVKFTFVLIPSTKRARAGQALRPTAIEFSSLVQHGATRTVSIAADAHSHYAKAQVVTAFALPAPGAIANLANIHDLILKHDLILLRVDQPSLKGRKAGKSKKAKAGKRLILKHFTHDFSAVNLNTATILSKIKDITPKFYGQLIFLALRNPDAPTVPLSCEVNDRLDKTDSDDSDSDVDMDSMTSNNGQEDDAMNTDNDEDNPLPEDRHEDVVDDEADEADDDEHVQKRRRTVPTTDKTPSSTPPPPEEPSYEQSLSQELSDADVLELGDESASATHHNLMRLHQYLQKSKTDFKFSLVKVHDGAPVLPYSCMEDDIRAIEADLSQFSDLYITCSEGRRALDILGNRLFQRGRFNFIHDAVNEIRGVEDLAAVSPSARQRFHDKFLAGCGGIGLFLPCLTRAHQLVKLVKSLCLRDVTGAGVFTLPVSVGRLLQISHDLNDITAALLKGVKFIRSYPRQYWDIQPAQAVIRYYDKLEGSMLYGVRGFWEKLAGFIGRIESGEEIERLDLVLALMSVFHCWDNPKRMAHCVAMSAGPYGFMEAFFQPVVIPILDDYSHGNKEELVDVLEIFLTCVWRKVRNWGLNPSRVERPQMSMHNGKPKYMSSEYHDPTAASASDCHNFLTGEQRRSSHSTFYMEHFEDSDDEMTDTASLAGDADIPGPKARAYTGPDIFSRKQARGHPPPRPRRRSPSPSPPPQPRAPPRRKPAKPAKQSSELAVPESPDQVLLARADEQMSKVIYDCYYYMDARGKRQKRNISRDIPLRKLVERLLSVPPMSGPTTVDLRHPHDHITWAQVKDLSAKALYRKVIQVYHPDRQGSLDQCPSYWPELSKRISQYLNNNKPYD</sequence>